<evidence type="ECO:0000256" key="6">
    <source>
        <dbReference type="ARBA" id="ARBA00022679"/>
    </source>
</evidence>
<keyword evidence="13" id="KW-0472">Membrane</keyword>
<dbReference type="GO" id="GO:0000155">
    <property type="term" value="F:phosphorelay sensor kinase activity"/>
    <property type="evidence" value="ECO:0007669"/>
    <property type="project" value="InterPro"/>
</dbReference>
<gene>
    <name evidence="15" type="ORF">BJ989_002953</name>
</gene>
<feature type="domain" description="HAMP" evidence="14">
    <location>
        <begin position="155"/>
        <end position="207"/>
    </location>
</feature>
<comment type="caution">
    <text evidence="15">The sequence shown here is derived from an EMBL/GenBank/DDBJ whole genome shotgun (WGS) entry which is preliminary data.</text>
</comment>
<evidence type="ECO:0000313" key="16">
    <source>
        <dbReference type="Proteomes" id="UP000544110"/>
    </source>
</evidence>
<organism evidence="15 16">
    <name type="scientific">Nocardioides perillae</name>
    <dbReference type="NCBI Taxonomy" id="1119534"/>
    <lineage>
        <taxon>Bacteria</taxon>
        <taxon>Bacillati</taxon>
        <taxon>Actinomycetota</taxon>
        <taxon>Actinomycetes</taxon>
        <taxon>Propionibacteriales</taxon>
        <taxon>Nocardioidaceae</taxon>
        <taxon>Nocardioides</taxon>
    </lineage>
</organism>
<keyword evidence="5" id="KW-0597">Phosphoprotein</keyword>
<keyword evidence="4" id="KW-1003">Cell membrane</keyword>
<protein>
    <recommendedName>
        <fullName evidence="3">histidine kinase</fullName>
        <ecNumber evidence="3">2.7.13.3</ecNumber>
    </recommendedName>
</protein>
<proteinExistence type="predicted"/>
<dbReference type="PROSITE" id="PS50885">
    <property type="entry name" value="HAMP"/>
    <property type="match status" value="1"/>
</dbReference>
<evidence type="ECO:0000256" key="13">
    <source>
        <dbReference type="SAM" id="Phobius"/>
    </source>
</evidence>
<dbReference type="SUPFAM" id="SSF47384">
    <property type="entry name" value="Homodimeric domain of signal transducing histidine kinase"/>
    <property type="match status" value="1"/>
</dbReference>
<keyword evidence="11 13" id="KW-1133">Transmembrane helix</keyword>
<evidence type="ECO:0000256" key="4">
    <source>
        <dbReference type="ARBA" id="ARBA00022475"/>
    </source>
</evidence>
<dbReference type="InterPro" id="IPR003660">
    <property type="entry name" value="HAMP_dom"/>
</dbReference>
<dbReference type="RefSeq" id="WP_179518869.1">
    <property type="nucleotide sequence ID" value="NZ_JACCAC010000001.1"/>
</dbReference>
<keyword evidence="9 15" id="KW-0418">Kinase</keyword>
<evidence type="ECO:0000256" key="12">
    <source>
        <dbReference type="ARBA" id="ARBA00023012"/>
    </source>
</evidence>
<evidence type="ECO:0000256" key="7">
    <source>
        <dbReference type="ARBA" id="ARBA00022692"/>
    </source>
</evidence>
<keyword evidence="8" id="KW-0547">Nucleotide-binding</keyword>
<accession>A0A7Y9RYV9</accession>
<dbReference type="Pfam" id="PF00672">
    <property type="entry name" value="HAMP"/>
    <property type="match status" value="1"/>
</dbReference>
<dbReference type="GO" id="GO:0005886">
    <property type="term" value="C:plasma membrane"/>
    <property type="evidence" value="ECO:0007669"/>
    <property type="project" value="UniProtKB-SubCell"/>
</dbReference>
<dbReference type="PANTHER" id="PTHR44936">
    <property type="entry name" value="SENSOR PROTEIN CREC"/>
    <property type="match status" value="1"/>
</dbReference>
<keyword evidence="10" id="KW-0067">ATP-binding</keyword>
<reference evidence="15 16" key="1">
    <citation type="submission" date="2020-07" db="EMBL/GenBank/DDBJ databases">
        <title>Sequencing the genomes of 1000 actinobacteria strains.</title>
        <authorList>
            <person name="Klenk H.-P."/>
        </authorList>
    </citation>
    <scope>NUCLEOTIDE SEQUENCE [LARGE SCALE GENOMIC DNA]</scope>
    <source>
        <strain evidence="15 16">DSM 24552</strain>
    </source>
</reference>
<dbReference type="EMBL" id="JACCAC010000001">
    <property type="protein sequence ID" value="NYG56649.1"/>
    <property type="molecule type" value="Genomic_DNA"/>
</dbReference>
<evidence type="ECO:0000256" key="9">
    <source>
        <dbReference type="ARBA" id="ARBA00022777"/>
    </source>
</evidence>
<comment type="catalytic activity">
    <reaction evidence="1">
        <text>ATP + protein L-histidine = ADP + protein N-phospho-L-histidine.</text>
        <dbReference type="EC" id="2.7.13.3"/>
    </reaction>
</comment>
<keyword evidence="12" id="KW-0902">Two-component regulatory system</keyword>
<dbReference type="SMART" id="SM00304">
    <property type="entry name" value="HAMP"/>
    <property type="match status" value="1"/>
</dbReference>
<evidence type="ECO:0000256" key="3">
    <source>
        <dbReference type="ARBA" id="ARBA00012438"/>
    </source>
</evidence>
<evidence type="ECO:0000256" key="5">
    <source>
        <dbReference type="ARBA" id="ARBA00022553"/>
    </source>
</evidence>
<dbReference type="InterPro" id="IPR050980">
    <property type="entry name" value="2C_sensor_his_kinase"/>
</dbReference>
<dbReference type="EC" id="2.7.13.3" evidence="3"/>
<sequence>MRARLTAAFGLLGALLVVALVGFRALTIADLAEDDLRADLDREARLVATVVAAGFARDAQEGDAPTEAELAAYAAPDRLVTVVLPGGGTLEARGPEWTEGPDALRGAATVDQVVAEVSAPAGAVDDEVARALPSLLALGGVLVLLALLMGYLVADRLSRPFVQLAGAAGALARGRLDLRLPRTRVLEARTLADALRASADRLEESLRRERDLALRASHELRTPLTGLRLELDDLRHRDDVPPDLAGAAEAALARIDGLDRAVEAVVQEARSHPVVAEAQLPLAQVAPDVARRWSDALGLAGTDLEVDLTGDTAVPLTPGPLEQLLDELLVEVLAHRPAGAQLGLEGGAQHLRVTVRLDGAGERREVRPGVAPLDRVRRLVETLGGRVSGDLVGPRGLVVLVPQR</sequence>
<dbReference type="Proteomes" id="UP000544110">
    <property type="component" value="Unassembled WGS sequence"/>
</dbReference>
<dbReference type="CDD" id="cd00082">
    <property type="entry name" value="HisKA"/>
    <property type="match status" value="1"/>
</dbReference>
<evidence type="ECO:0000256" key="1">
    <source>
        <dbReference type="ARBA" id="ARBA00000085"/>
    </source>
</evidence>
<evidence type="ECO:0000256" key="10">
    <source>
        <dbReference type="ARBA" id="ARBA00022840"/>
    </source>
</evidence>
<dbReference type="AlphaFoldDB" id="A0A7Y9RYV9"/>
<evidence type="ECO:0000256" key="11">
    <source>
        <dbReference type="ARBA" id="ARBA00022989"/>
    </source>
</evidence>
<dbReference type="Gene3D" id="1.10.287.130">
    <property type="match status" value="1"/>
</dbReference>
<feature type="transmembrane region" description="Helical" evidence="13">
    <location>
        <begin position="135"/>
        <end position="154"/>
    </location>
</feature>
<dbReference type="PANTHER" id="PTHR44936:SF9">
    <property type="entry name" value="SENSOR PROTEIN CREC"/>
    <property type="match status" value="1"/>
</dbReference>
<dbReference type="GO" id="GO:0005524">
    <property type="term" value="F:ATP binding"/>
    <property type="evidence" value="ECO:0007669"/>
    <property type="project" value="UniProtKB-KW"/>
</dbReference>
<evidence type="ECO:0000313" key="15">
    <source>
        <dbReference type="EMBL" id="NYG56649.1"/>
    </source>
</evidence>
<dbReference type="InterPro" id="IPR036097">
    <property type="entry name" value="HisK_dim/P_sf"/>
</dbReference>
<evidence type="ECO:0000256" key="2">
    <source>
        <dbReference type="ARBA" id="ARBA00004651"/>
    </source>
</evidence>
<evidence type="ECO:0000259" key="14">
    <source>
        <dbReference type="PROSITE" id="PS50885"/>
    </source>
</evidence>
<keyword evidence="16" id="KW-1185">Reference proteome</keyword>
<evidence type="ECO:0000256" key="8">
    <source>
        <dbReference type="ARBA" id="ARBA00022741"/>
    </source>
</evidence>
<comment type="subcellular location">
    <subcellularLocation>
        <location evidence="2">Cell membrane</location>
        <topology evidence="2">Multi-pass membrane protein</topology>
    </subcellularLocation>
</comment>
<keyword evidence="7 13" id="KW-0812">Transmembrane</keyword>
<dbReference type="InterPro" id="IPR003661">
    <property type="entry name" value="HisK_dim/P_dom"/>
</dbReference>
<keyword evidence="6" id="KW-0808">Transferase</keyword>
<name>A0A7Y9RYV9_9ACTN</name>